<protein>
    <submittedName>
        <fullName evidence="2">Os08g0325001 protein</fullName>
    </submittedName>
</protein>
<gene>
    <name evidence="2" type="ordered locus">Os08g0325001</name>
    <name evidence="2" type="ORF">OSNPB_080325001</name>
</gene>
<reference evidence="3" key="1">
    <citation type="journal article" date="2005" name="Nature">
        <title>The map-based sequence of the rice genome.</title>
        <authorList>
            <consortium name="International rice genome sequencing project (IRGSP)"/>
            <person name="Matsumoto T."/>
            <person name="Wu J."/>
            <person name="Kanamori H."/>
            <person name="Katayose Y."/>
            <person name="Fujisawa M."/>
            <person name="Namiki N."/>
            <person name="Mizuno H."/>
            <person name="Yamamoto K."/>
            <person name="Antonio B.A."/>
            <person name="Baba T."/>
            <person name="Sakata K."/>
            <person name="Nagamura Y."/>
            <person name="Aoki H."/>
            <person name="Arikawa K."/>
            <person name="Arita K."/>
            <person name="Bito T."/>
            <person name="Chiden Y."/>
            <person name="Fujitsuka N."/>
            <person name="Fukunaka R."/>
            <person name="Hamada M."/>
            <person name="Harada C."/>
            <person name="Hayashi A."/>
            <person name="Hijishita S."/>
            <person name="Honda M."/>
            <person name="Hosokawa S."/>
            <person name="Ichikawa Y."/>
            <person name="Idonuma A."/>
            <person name="Iijima M."/>
            <person name="Ikeda M."/>
            <person name="Ikeno M."/>
            <person name="Ito K."/>
            <person name="Ito S."/>
            <person name="Ito T."/>
            <person name="Ito Y."/>
            <person name="Ito Y."/>
            <person name="Iwabuchi A."/>
            <person name="Kamiya K."/>
            <person name="Karasawa W."/>
            <person name="Kurita K."/>
            <person name="Katagiri S."/>
            <person name="Kikuta A."/>
            <person name="Kobayashi H."/>
            <person name="Kobayashi N."/>
            <person name="Machita K."/>
            <person name="Maehara T."/>
            <person name="Masukawa M."/>
            <person name="Mizubayashi T."/>
            <person name="Mukai Y."/>
            <person name="Nagasaki H."/>
            <person name="Nagata Y."/>
            <person name="Naito S."/>
            <person name="Nakashima M."/>
            <person name="Nakama Y."/>
            <person name="Nakamichi Y."/>
            <person name="Nakamura M."/>
            <person name="Meguro A."/>
            <person name="Negishi M."/>
            <person name="Ohta I."/>
            <person name="Ohta T."/>
            <person name="Okamoto M."/>
            <person name="Ono N."/>
            <person name="Saji S."/>
            <person name="Sakaguchi M."/>
            <person name="Sakai K."/>
            <person name="Shibata M."/>
            <person name="Shimokawa T."/>
            <person name="Song J."/>
            <person name="Takazaki Y."/>
            <person name="Terasawa K."/>
            <person name="Tsugane M."/>
            <person name="Tsuji K."/>
            <person name="Ueda S."/>
            <person name="Waki K."/>
            <person name="Yamagata H."/>
            <person name="Yamamoto M."/>
            <person name="Yamamoto S."/>
            <person name="Yamane H."/>
            <person name="Yoshiki S."/>
            <person name="Yoshihara R."/>
            <person name="Yukawa K."/>
            <person name="Zhong H."/>
            <person name="Yano M."/>
            <person name="Yuan Q."/>
            <person name="Ouyang S."/>
            <person name="Liu J."/>
            <person name="Jones K.M."/>
            <person name="Gansberger K."/>
            <person name="Moffat K."/>
            <person name="Hill J."/>
            <person name="Bera J."/>
            <person name="Fadrosh D."/>
            <person name="Jin S."/>
            <person name="Johri S."/>
            <person name="Kim M."/>
            <person name="Overton L."/>
            <person name="Reardon M."/>
            <person name="Tsitrin T."/>
            <person name="Vuong H."/>
            <person name="Weaver B."/>
            <person name="Ciecko A."/>
            <person name="Tallon L."/>
            <person name="Jackson J."/>
            <person name="Pai G."/>
            <person name="Aken S.V."/>
            <person name="Utterback T."/>
            <person name="Reidmuller S."/>
            <person name="Feldblyum T."/>
            <person name="Hsiao J."/>
            <person name="Zismann V."/>
            <person name="Iobst S."/>
            <person name="de Vazeille A.R."/>
            <person name="Buell C.R."/>
            <person name="Ying K."/>
            <person name="Li Y."/>
            <person name="Lu T."/>
            <person name="Huang Y."/>
            <person name="Zhao Q."/>
            <person name="Feng Q."/>
            <person name="Zhang L."/>
            <person name="Zhu J."/>
            <person name="Weng Q."/>
            <person name="Mu J."/>
            <person name="Lu Y."/>
            <person name="Fan D."/>
            <person name="Liu Y."/>
            <person name="Guan J."/>
            <person name="Zhang Y."/>
            <person name="Yu S."/>
            <person name="Liu X."/>
            <person name="Zhang Y."/>
            <person name="Hong G."/>
            <person name="Han B."/>
            <person name="Choisne N."/>
            <person name="Demange N."/>
            <person name="Orjeda G."/>
            <person name="Samain S."/>
            <person name="Cattolico L."/>
            <person name="Pelletier E."/>
            <person name="Couloux A."/>
            <person name="Segurens B."/>
            <person name="Wincker P."/>
            <person name="D'Hont A."/>
            <person name="Scarpelli C."/>
            <person name="Weissenbach J."/>
            <person name="Salanoubat M."/>
            <person name="Quetier F."/>
            <person name="Yu Y."/>
            <person name="Kim H.R."/>
            <person name="Rambo T."/>
            <person name="Currie J."/>
            <person name="Collura K."/>
            <person name="Luo M."/>
            <person name="Yang T."/>
            <person name="Ammiraju J.S.S."/>
            <person name="Engler F."/>
            <person name="Soderlund C."/>
            <person name="Wing R.A."/>
            <person name="Palmer L.E."/>
            <person name="de la Bastide M."/>
            <person name="Spiegel L."/>
            <person name="Nascimento L."/>
            <person name="Zutavern T."/>
            <person name="O'Shaughnessy A."/>
            <person name="Dike S."/>
            <person name="Dedhia N."/>
            <person name="Preston R."/>
            <person name="Balija V."/>
            <person name="McCombie W.R."/>
            <person name="Chow T."/>
            <person name="Chen H."/>
            <person name="Chung M."/>
            <person name="Chen C."/>
            <person name="Shaw J."/>
            <person name="Wu H."/>
            <person name="Hsiao K."/>
            <person name="Chao Y."/>
            <person name="Chu M."/>
            <person name="Cheng C."/>
            <person name="Hour A."/>
            <person name="Lee P."/>
            <person name="Lin S."/>
            <person name="Lin Y."/>
            <person name="Liou J."/>
            <person name="Liu S."/>
            <person name="Hsing Y."/>
            <person name="Raghuvanshi S."/>
            <person name="Mohanty A."/>
            <person name="Bharti A.K."/>
            <person name="Gaur A."/>
            <person name="Gupta V."/>
            <person name="Kumar D."/>
            <person name="Ravi V."/>
            <person name="Vij S."/>
            <person name="Kapur A."/>
            <person name="Khurana P."/>
            <person name="Khurana P."/>
            <person name="Khurana J.P."/>
            <person name="Tyagi A.K."/>
            <person name="Gaikwad K."/>
            <person name="Singh A."/>
            <person name="Dalal V."/>
            <person name="Srivastava S."/>
            <person name="Dixit A."/>
            <person name="Pal A.K."/>
            <person name="Ghazi I.A."/>
            <person name="Yadav M."/>
            <person name="Pandit A."/>
            <person name="Bhargava A."/>
            <person name="Sureshbabu K."/>
            <person name="Batra K."/>
            <person name="Sharma T.R."/>
            <person name="Mohapatra T."/>
            <person name="Singh N.K."/>
            <person name="Messing J."/>
            <person name="Nelson A.B."/>
            <person name="Fuks G."/>
            <person name="Kavchok S."/>
            <person name="Keizer G."/>
            <person name="Linton E."/>
            <person name="Llaca V."/>
            <person name="Song R."/>
            <person name="Tanyolac B."/>
            <person name="Young S."/>
            <person name="Ho-Il K."/>
            <person name="Hahn J.H."/>
            <person name="Sangsakoo G."/>
            <person name="Vanavichit A."/>
            <person name="de Mattos Luiz.A.T."/>
            <person name="Zimmer P.D."/>
            <person name="Malone G."/>
            <person name="Dellagostin O."/>
            <person name="de Oliveira A.C."/>
            <person name="Bevan M."/>
            <person name="Bancroft I."/>
            <person name="Minx P."/>
            <person name="Cordum H."/>
            <person name="Wilson R."/>
            <person name="Cheng Z."/>
            <person name="Jin W."/>
            <person name="Jiang J."/>
            <person name="Leong S.A."/>
            <person name="Iwama H."/>
            <person name="Gojobori T."/>
            <person name="Itoh T."/>
            <person name="Niimura Y."/>
            <person name="Fujii Y."/>
            <person name="Habara T."/>
            <person name="Sakai H."/>
            <person name="Sato Y."/>
            <person name="Wilson G."/>
            <person name="Kumar K."/>
            <person name="McCouch S."/>
            <person name="Juretic N."/>
            <person name="Hoen D."/>
            <person name="Wright S."/>
            <person name="Bruskiewich R."/>
            <person name="Bureau T."/>
            <person name="Miyao A."/>
            <person name="Hirochika H."/>
            <person name="Nishikawa T."/>
            <person name="Kadowaki K."/>
            <person name="Sugiura M."/>
            <person name="Burr B."/>
            <person name="Sasaki T."/>
        </authorList>
    </citation>
    <scope>NUCLEOTIDE SEQUENCE [LARGE SCALE GENOMIC DNA]</scope>
    <source>
        <strain evidence="3">cv. Nipponbare</strain>
    </source>
</reference>
<evidence type="ECO:0000256" key="1">
    <source>
        <dbReference type="SAM" id="MobiDB-lite"/>
    </source>
</evidence>
<sequence>MPCQSKLHWAAIKLITGTRPRRCSILQSLEIDFPKFLDTPSYYCLVELKLRIFPLCNPMSRTDTLAVRLSHGAADGWPSSRPTSSNQLPHALP</sequence>
<dbReference type="AlphaFoldDB" id="A0A0P0XEC2"/>
<dbReference type="EMBL" id="AP014964">
    <property type="protein sequence ID" value="BAT04895.1"/>
    <property type="molecule type" value="Genomic_DNA"/>
</dbReference>
<organism evidence="2 3">
    <name type="scientific">Oryza sativa subsp. japonica</name>
    <name type="common">Rice</name>
    <dbReference type="NCBI Taxonomy" id="39947"/>
    <lineage>
        <taxon>Eukaryota</taxon>
        <taxon>Viridiplantae</taxon>
        <taxon>Streptophyta</taxon>
        <taxon>Embryophyta</taxon>
        <taxon>Tracheophyta</taxon>
        <taxon>Spermatophyta</taxon>
        <taxon>Magnoliopsida</taxon>
        <taxon>Liliopsida</taxon>
        <taxon>Poales</taxon>
        <taxon>Poaceae</taxon>
        <taxon>BOP clade</taxon>
        <taxon>Oryzoideae</taxon>
        <taxon>Oryzeae</taxon>
        <taxon>Oryzinae</taxon>
        <taxon>Oryza</taxon>
        <taxon>Oryza sativa</taxon>
    </lineage>
</organism>
<dbReference type="InParanoid" id="A0A0P0XEC2"/>
<feature type="compositionally biased region" description="Polar residues" evidence="1">
    <location>
        <begin position="80"/>
        <end position="93"/>
    </location>
</feature>
<proteinExistence type="predicted"/>
<keyword evidence="3" id="KW-1185">Reference proteome</keyword>
<name>A0A0P0XEC2_ORYSJ</name>
<dbReference type="PaxDb" id="39947-A0A0P0XEC2"/>
<dbReference type="Proteomes" id="UP000059680">
    <property type="component" value="Chromosome 8"/>
</dbReference>
<reference evidence="2 3" key="2">
    <citation type="journal article" date="2013" name="Plant Cell Physiol.">
        <title>Rice Annotation Project Database (RAP-DB): an integrative and interactive database for rice genomics.</title>
        <authorList>
            <person name="Sakai H."/>
            <person name="Lee S.S."/>
            <person name="Tanaka T."/>
            <person name="Numa H."/>
            <person name="Kim J."/>
            <person name="Kawahara Y."/>
            <person name="Wakimoto H."/>
            <person name="Yang C.C."/>
            <person name="Iwamoto M."/>
            <person name="Abe T."/>
            <person name="Yamada Y."/>
            <person name="Muto A."/>
            <person name="Inokuchi H."/>
            <person name="Ikemura T."/>
            <person name="Matsumoto T."/>
            <person name="Sasaki T."/>
            <person name="Itoh T."/>
        </authorList>
    </citation>
    <scope>NUCLEOTIDE SEQUENCE [LARGE SCALE GENOMIC DNA]</scope>
    <source>
        <strain evidence="3">cv. Nipponbare</strain>
    </source>
</reference>
<evidence type="ECO:0000313" key="2">
    <source>
        <dbReference type="EMBL" id="BAT04895.1"/>
    </source>
</evidence>
<accession>A0A0P0XEC2</accession>
<feature type="region of interest" description="Disordered" evidence="1">
    <location>
        <begin position="73"/>
        <end position="93"/>
    </location>
</feature>
<evidence type="ECO:0000313" key="3">
    <source>
        <dbReference type="Proteomes" id="UP000059680"/>
    </source>
</evidence>
<reference evidence="2 3" key="3">
    <citation type="journal article" date="2013" name="Rice">
        <title>Improvement of the Oryza sativa Nipponbare reference genome using next generation sequence and optical map data.</title>
        <authorList>
            <person name="Kawahara Y."/>
            <person name="de la Bastide M."/>
            <person name="Hamilton J.P."/>
            <person name="Kanamori H."/>
            <person name="McCombie W.R."/>
            <person name="Ouyang S."/>
            <person name="Schwartz D.C."/>
            <person name="Tanaka T."/>
            <person name="Wu J."/>
            <person name="Zhou S."/>
            <person name="Childs K.L."/>
            <person name="Davidson R.M."/>
            <person name="Lin H."/>
            <person name="Quesada-Ocampo L."/>
            <person name="Vaillancourt B."/>
            <person name="Sakai H."/>
            <person name="Lee S.S."/>
            <person name="Kim J."/>
            <person name="Numa H."/>
            <person name="Itoh T."/>
            <person name="Buell C.R."/>
            <person name="Matsumoto T."/>
        </authorList>
    </citation>
    <scope>NUCLEOTIDE SEQUENCE [LARGE SCALE GENOMIC DNA]</scope>
    <source>
        <strain evidence="3">cv. Nipponbare</strain>
    </source>
</reference>